<sequence>MKRPAVAIVGAGRVGTALAVGLKAQGYEIVAVTSRTRASACLLAGRVGAEVLAPAEAARRGDLVFITTPDDAIAGTAEAIAREGGFRAGQWVAHTSGSLPAEVLRPAAEAGAIVFSLHPLQSFADRETAAELLAGSFFVFEGDENAEELARTLVADLKGSFWRLRSEAKPLYHAAACVASNYLVSLLHFMKRLAVRAGLPEEQIMPAFLPLIQGTLRNVLALGAVGALTGPVARGDQETIRRHKSALDPEEWEIYRVLGLYTLKIARDRGLAEEKVRALEEILGGGKNA</sequence>
<dbReference type="SUPFAM" id="SSF48179">
    <property type="entry name" value="6-phosphogluconate dehydrogenase C-terminal domain-like"/>
    <property type="match status" value="1"/>
</dbReference>
<dbReference type="PANTHER" id="PTHR40459">
    <property type="entry name" value="CONSERVED HYPOTHETICAL ALANINE AND LEUCINE RICH PROTEIN"/>
    <property type="match status" value="1"/>
</dbReference>
<dbReference type="Gene3D" id="3.40.50.720">
    <property type="entry name" value="NAD(P)-binding Rossmann-like Domain"/>
    <property type="match status" value="1"/>
</dbReference>
<protein>
    <submittedName>
        <fullName evidence="3">DUF2520 domain-containing protein</fullName>
    </submittedName>
</protein>
<feature type="domain" description="Putative oxidoreductase/dehydrogenase Rossmann-like" evidence="1">
    <location>
        <begin position="3"/>
        <end position="119"/>
    </location>
</feature>
<dbReference type="InterPro" id="IPR008927">
    <property type="entry name" value="6-PGluconate_DH-like_C_sf"/>
</dbReference>
<dbReference type="Gene3D" id="1.10.1040.20">
    <property type="entry name" value="ProC-like, C-terminal domain"/>
    <property type="match status" value="1"/>
</dbReference>
<evidence type="ECO:0000313" key="4">
    <source>
        <dbReference type="Proteomes" id="UP000256329"/>
    </source>
</evidence>
<dbReference type="Pfam" id="PF10727">
    <property type="entry name" value="Rossmann-like"/>
    <property type="match status" value="1"/>
</dbReference>
<name>A0A3D8P4U4_9THEO</name>
<dbReference type="Pfam" id="PF10728">
    <property type="entry name" value="DUF2520"/>
    <property type="match status" value="1"/>
</dbReference>
<proteinExistence type="predicted"/>
<comment type="caution">
    <text evidence="3">The sequence shown here is derived from an EMBL/GenBank/DDBJ whole genome shotgun (WGS) entry which is preliminary data.</text>
</comment>
<keyword evidence="4" id="KW-1185">Reference proteome</keyword>
<dbReference type="EMBL" id="QSLN01000002">
    <property type="protein sequence ID" value="RDV84253.1"/>
    <property type="molecule type" value="Genomic_DNA"/>
</dbReference>
<dbReference type="RefSeq" id="WP_115791996.1">
    <property type="nucleotide sequence ID" value="NZ_QSLN01000002.1"/>
</dbReference>
<dbReference type="OrthoDB" id="9810755at2"/>
<evidence type="ECO:0000259" key="1">
    <source>
        <dbReference type="Pfam" id="PF10727"/>
    </source>
</evidence>
<evidence type="ECO:0000313" key="3">
    <source>
        <dbReference type="EMBL" id="RDV84253.1"/>
    </source>
</evidence>
<dbReference type="InterPro" id="IPR019665">
    <property type="entry name" value="OxRdtase/DH_put_Rossmann_dom"/>
</dbReference>
<reference evidence="3 4" key="1">
    <citation type="submission" date="2018-08" db="EMBL/GenBank/DDBJ databases">
        <title>Form III RuBisCO-mediated autotrophy in Thermodesulfobium bacteria.</title>
        <authorList>
            <person name="Toshchakov S.V."/>
            <person name="Kublanov I.V."/>
            <person name="Frolov E."/>
            <person name="Bonch-Osmolovskaya E.A."/>
            <person name="Tourova T.P."/>
            <person name="Chernych N.A."/>
            <person name="Lebedinsky A.V."/>
        </authorList>
    </citation>
    <scope>NUCLEOTIDE SEQUENCE [LARGE SCALE GENOMIC DNA]</scope>
    <source>
        <strain evidence="3 4">SR</strain>
    </source>
</reference>
<gene>
    <name evidence="3" type="ORF">DXX99_02790</name>
</gene>
<dbReference type="InterPro" id="IPR037108">
    <property type="entry name" value="TM1727-like_C_sf"/>
</dbReference>
<dbReference type="Proteomes" id="UP000256329">
    <property type="component" value="Unassembled WGS sequence"/>
</dbReference>
<organism evidence="3 4">
    <name type="scientific">Ammonifex thiophilus</name>
    <dbReference type="NCBI Taxonomy" id="444093"/>
    <lineage>
        <taxon>Bacteria</taxon>
        <taxon>Bacillati</taxon>
        <taxon>Bacillota</taxon>
        <taxon>Clostridia</taxon>
        <taxon>Thermoanaerobacterales</taxon>
        <taxon>Thermoanaerobacteraceae</taxon>
        <taxon>Ammonifex</taxon>
    </lineage>
</organism>
<dbReference type="InterPro" id="IPR018931">
    <property type="entry name" value="DUF2520"/>
</dbReference>
<evidence type="ECO:0000259" key="2">
    <source>
        <dbReference type="Pfam" id="PF10728"/>
    </source>
</evidence>
<dbReference type="InterPro" id="IPR036291">
    <property type="entry name" value="NAD(P)-bd_dom_sf"/>
</dbReference>
<dbReference type="SUPFAM" id="SSF51735">
    <property type="entry name" value="NAD(P)-binding Rossmann-fold domains"/>
    <property type="match status" value="1"/>
</dbReference>
<feature type="domain" description="DUF2520" evidence="2">
    <location>
        <begin position="137"/>
        <end position="261"/>
    </location>
</feature>
<accession>A0A3D8P4U4</accession>
<dbReference type="AlphaFoldDB" id="A0A3D8P4U4"/>
<dbReference type="PANTHER" id="PTHR40459:SF1">
    <property type="entry name" value="CONSERVED HYPOTHETICAL ALANINE AND LEUCINE RICH PROTEIN"/>
    <property type="match status" value="1"/>
</dbReference>